<dbReference type="GO" id="GO:0004852">
    <property type="term" value="F:uroporphyrinogen-III synthase activity"/>
    <property type="evidence" value="ECO:0007669"/>
    <property type="project" value="UniProtKB-UniRule"/>
</dbReference>
<reference evidence="11 12" key="1">
    <citation type="submission" date="2017-07" db="EMBL/GenBank/DDBJ databases">
        <title>Complete Genome Sequence of the cosmetic ferment Vitreoscilla filiformis (ATCC15551).</title>
        <authorList>
            <person name="Contreras S."/>
            <person name="Sagory-Zalkind P."/>
            <person name="Blanquart H."/>
            <person name="Iltis A."/>
            <person name="Morand S.C."/>
        </authorList>
    </citation>
    <scope>NUCLEOTIDE SEQUENCE [LARGE SCALE GENOMIC DNA]</scope>
    <source>
        <strain evidence="11 12">ATCC 15551</strain>
    </source>
</reference>
<dbReference type="InterPro" id="IPR036108">
    <property type="entry name" value="4pyrrol_syn_uPrphyn_synt_sf"/>
</dbReference>
<sequence length="286" mass="30287">MNTTPAQTVRVLVTRPAPQAADWVSKLHAHGVTTARALPLLGIAEAPDVAAVRAAWAAWVAAADDPAQRPQLMFVSPNAARCFFQALGTPPVWPAQARALATGPGTVAALIAAGVPAPAILSPAPDAGQFDSETLWARMAHEDWSQQPTWIVRGDGGRDWLAHTLRNAGATVEFVQAYARTAPTWGEAERALLRLALAEPERTIWLISSSEALDHLPGLLATHAPTASPDWARAGAVASHPRIAQRCERFGFGRVRCVPPTLEAVLDALADAACLQSPGHPRPPSE</sequence>
<comment type="similarity">
    <text evidence="2 9">Belongs to the uroporphyrinogen-III synthase family.</text>
</comment>
<dbReference type="Pfam" id="PF02602">
    <property type="entry name" value="HEM4"/>
    <property type="match status" value="1"/>
</dbReference>
<evidence type="ECO:0000256" key="6">
    <source>
        <dbReference type="ARBA" id="ARBA00037589"/>
    </source>
</evidence>
<evidence type="ECO:0000256" key="3">
    <source>
        <dbReference type="ARBA" id="ARBA00013109"/>
    </source>
</evidence>
<evidence type="ECO:0000259" key="10">
    <source>
        <dbReference type="Pfam" id="PF02602"/>
    </source>
</evidence>
<evidence type="ECO:0000256" key="1">
    <source>
        <dbReference type="ARBA" id="ARBA00004772"/>
    </source>
</evidence>
<proteinExistence type="inferred from homology"/>
<dbReference type="PANTHER" id="PTHR38042:SF1">
    <property type="entry name" value="UROPORPHYRINOGEN-III SYNTHASE, CHLOROPLASTIC"/>
    <property type="match status" value="1"/>
</dbReference>
<organism evidence="11 12">
    <name type="scientific">Vitreoscilla filiformis</name>
    <dbReference type="NCBI Taxonomy" id="63"/>
    <lineage>
        <taxon>Bacteria</taxon>
        <taxon>Pseudomonadati</taxon>
        <taxon>Pseudomonadota</taxon>
        <taxon>Betaproteobacteria</taxon>
        <taxon>Neisseriales</taxon>
        <taxon>Neisseriaceae</taxon>
        <taxon>Vitreoscilla</taxon>
    </lineage>
</organism>
<dbReference type="EC" id="4.2.1.75" evidence="3 9"/>
<dbReference type="SUPFAM" id="SSF69618">
    <property type="entry name" value="HemD-like"/>
    <property type="match status" value="1"/>
</dbReference>
<evidence type="ECO:0000256" key="5">
    <source>
        <dbReference type="ARBA" id="ARBA00023244"/>
    </source>
</evidence>
<comment type="catalytic activity">
    <reaction evidence="8 9">
        <text>hydroxymethylbilane = uroporphyrinogen III + H2O</text>
        <dbReference type="Rhea" id="RHEA:18965"/>
        <dbReference type="ChEBI" id="CHEBI:15377"/>
        <dbReference type="ChEBI" id="CHEBI:57308"/>
        <dbReference type="ChEBI" id="CHEBI:57845"/>
        <dbReference type="EC" id="4.2.1.75"/>
    </reaction>
</comment>
<dbReference type="Proteomes" id="UP000199729">
    <property type="component" value="Chromosome"/>
</dbReference>
<dbReference type="InterPro" id="IPR003754">
    <property type="entry name" value="4pyrrol_synth_uPrphyn_synth"/>
</dbReference>
<evidence type="ECO:0000256" key="7">
    <source>
        <dbReference type="ARBA" id="ARBA00040167"/>
    </source>
</evidence>
<evidence type="ECO:0000256" key="2">
    <source>
        <dbReference type="ARBA" id="ARBA00008133"/>
    </source>
</evidence>
<keyword evidence="5 9" id="KW-0627">Porphyrin biosynthesis</keyword>
<dbReference type="AlphaFoldDB" id="A0A221KJ96"/>
<evidence type="ECO:0000313" key="11">
    <source>
        <dbReference type="EMBL" id="ASM78903.1"/>
    </source>
</evidence>
<dbReference type="CDD" id="cd06578">
    <property type="entry name" value="HemD"/>
    <property type="match status" value="1"/>
</dbReference>
<dbReference type="PANTHER" id="PTHR38042">
    <property type="entry name" value="UROPORPHYRINOGEN-III SYNTHASE, CHLOROPLASTIC"/>
    <property type="match status" value="1"/>
</dbReference>
<dbReference type="GO" id="GO:0006780">
    <property type="term" value="P:uroporphyrinogen III biosynthetic process"/>
    <property type="evidence" value="ECO:0007669"/>
    <property type="project" value="UniProtKB-UniRule"/>
</dbReference>
<accession>A0A221KJ96</accession>
<evidence type="ECO:0000256" key="8">
    <source>
        <dbReference type="ARBA" id="ARBA00048617"/>
    </source>
</evidence>
<evidence type="ECO:0000256" key="4">
    <source>
        <dbReference type="ARBA" id="ARBA00023239"/>
    </source>
</evidence>
<comment type="pathway">
    <text evidence="1 9">Porphyrin-containing compound metabolism; protoporphyrin-IX biosynthesis; coproporphyrinogen-III from 5-aminolevulinate: step 3/4.</text>
</comment>
<dbReference type="InterPro" id="IPR039793">
    <property type="entry name" value="UROS/Hem4"/>
</dbReference>
<dbReference type="GO" id="GO:0006782">
    <property type="term" value="P:protoporphyrinogen IX biosynthetic process"/>
    <property type="evidence" value="ECO:0007669"/>
    <property type="project" value="UniProtKB-UniRule"/>
</dbReference>
<feature type="domain" description="Tetrapyrrole biosynthesis uroporphyrinogen III synthase" evidence="10">
    <location>
        <begin position="23"/>
        <end position="264"/>
    </location>
</feature>
<gene>
    <name evidence="11" type="ORF">VITFI_CDS3126</name>
</gene>
<dbReference type="RefSeq" id="WP_198301524.1">
    <property type="nucleotide sequence ID" value="NZ_CP022423.1"/>
</dbReference>
<keyword evidence="12" id="KW-1185">Reference proteome</keyword>
<dbReference type="Gene3D" id="3.40.50.10090">
    <property type="match status" value="2"/>
</dbReference>
<evidence type="ECO:0000313" key="12">
    <source>
        <dbReference type="Proteomes" id="UP000199729"/>
    </source>
</evidence>
<name>A0A221KJ96_VITFI</name>
<dbReference type="KEGG" id="vff:VITFI_CDS3126"/>
<keyword evidence="4 9" id="KW-0456">Lyase</keyword>
<comment type="function">
    <text evidence="6 9">Catalyzes cyclization of the linear tetrapyrrole, hydroxymethylbilane, to the macrocyclic uroporphyrinogen III.</text>
</comment>
<dbReference type="EMBL" id="CP022423">
    <property type="protein sequence ID" value="ASM78903.1"/>
    <property type="molecule type" value="Genomic_DNA"/>
</dbReference>
<protein>
    <recommendedName>
        <fullName evidence="7 9">Uroporphyrinogen-III synthase</fullName>
        <ecNumber evidence="3 9">4.2.1.75</ecNumber>
    </recommendedName>
</protein>
<evidence type="ECO:0000256" key="9">
    <source>
        <dbReference type="RuleBase" id="RU366031"/>
    </source>
</evidence>